<evidence type="ECO:0000313" key="9">
    <source>
        <dbReference type="Proteomes" id="UP000062519"/>
    </source>
</evidence>
<comment type="subcellular location">
    <subcellularLocation>
        <location evidence="1">Cell membrane</location>
        <topology evidence="1">Multi-pass membrane protein</topology>
    </subcellularLocation>
</comment>
<evidence type="ECO:0000256" key="1">
    <source>
        <dbReference type="ARBA" id="ARBA00004651"/>
    </source>
</evidence>
<accession>A0A1B4FLN6</accession>
<dbReference type="RefSeq" id="WP_059474017.1">
    <property type="nucleotide sequence ID" value="NZ_CP013387.1"/>
</dbReference>
<dbReference type="EMBL" id="CP013387">
    <property type="protein sequence ID" value="AOJ04576.1"/>
    <property type="molecule type" value="Genomic_DNA"/>
</dbReference>
<dbReference type="KEGG" id="buu:WS70_22470"/>
<keyword evidence="9" id="KW-1185">Reference proteome</keyword>
<name>A0A1B4FLN6_9BURK</name>
<feature type="transmembrane region" description="Helical" evidence="7">
    <location>
        <begin position="102"/>
        <end position="119"/>
    </location>
</feature>
<evidence type="ECO:0000256" key="4">
    <source>
        <dbReference type="ARBA" id="ARBA00022692"/>
    </source>
</evidence>
<evidence type="ECO:0000256" key="3">
    <source>
        <dbReference type="ARBA" id="ARBA00022475"/>
    </source>
</evidence>
<comment type="similarity">
    <text evidence="2">Belongs to the DoxX family.</text>
</comment>
<dbReference type="PANTHER" id="PTHR33452:SF1">
    <property type="entry name" value="INNER MEMBRANE PROTEIN YPHA-RELATED"/>
    <property type="match status" value="1"/>
</dbReference>
<dbReference type="Proteomes" id="UP000062519">
    <property type="component" value="Chromosome 2"/>
</dbReference>
<proteinExistence type="inferred from homology"/>
<dbReference type="Pfam" id="PF07681">
    <property type="entry name" value="DoxX"/>
    <property type="match status" value="1"/>
</dbReference>
<keyword evidence="6 7" id="KW-0472">Membrane</keyword>
<dbReference type="AlphaFoldDB" id="A0A1B4FLN6"/>
<organism evidence="8 9">
    <name type="scientific">Burkholderia mayonis</name>
    <dbReference type="NCBI Taxonomy" id="1385591"/>
    <lineage>
        <taxon>Bacteria</taxon>
        <taxon>Pseudomonadati</taxon>
        <taxon>Pseudomonadota</taxon>
        <taxon>Betaproteobacteria</taxon>
        <taxon>Burkholderiales</taxon>
        <taxon>Burkholderiaceae</taxon>
        <taxon>Burkholderia</taxon>
        <taxon>pseudomallei group</taxon>
    </lineage>
</organism>
<keyword evidence="4 7" id="KW-0812">Transmembrane</keyword>
<dbReference type="PANTHER" id="PTHR33452">
    <property type="entry name" value="OXIDOREDUCTASE CATD-RELATED"/>
    <property type="match status" value="1"/>
</dbReference>
<keyword evidence="5 7" id="KW-1133">Transmembrane helix</keyword>
<keyword evidence="3" id="KW-1003">Cell membrane</keyword>
<feature type="transmembrane region" description="Helical" evidence="7">
    <location>
        <begin position="125"/>
        <end position="145"/>
    </location>
</feature>
<sequence length="165" mass="18397">MTRPIRTGGIWRAECKAGLLRVAQRLERVPYWLLAIPLRLAVATIFWNSAMTKLANWDTALALFRDEYRLPLLPPELAAYAAVSIELSTPVLLVLGLATRPVAVALLGMTSVIEIFVYPQAWPTHIQWAAMLLVLLCRGAGTLSVDHWLWRRWLRPDVSATVGGA</sequence>
<dbReference type="InterPro" id="IPR032808">
    <property type="entry name" value="DoxX"/>
</dbReference>
<protein>
    <submittedName>
        <fullName evidence="8">DoxX family protein</fullName>
    </submittedName>
</protein>
<dbReference type="InterPro" id="IPR051907">
    <property type="entry name" value="DoxX-like_oxidoreductase"/>
</dbReference>
<evidence type="ECO:0000313" key="8">
    <source>
        <dbReference type="EMBL" id="AOJ04576.1"/>
    </source>
</evidence>
<evidence type="ECO:0000256" key="6">
    <source>
        <dbReference type="ARBA" id="ARBA00023136"/>
    </source>
</evidence>
<evidence type="ECO:0000256" key="5">
    <source>
        <dbReference type="ARBA" id="ARBA00022989"/>
    </source>
</evidence>
<evidence type="ECO:0000256" key="7">
    <source>
        <dbReference type="SAM" id="Phobius"/>
    </source>
</evidence>
<evidence type="ECO:0000256" key="2">
    <source>
        <dbReference type="ARBA" id="ARBA00006679"/>
    </source>
</evidence>
<reference evidence="8 9" key="1">
    <citation type="submission" date="2015-12" db="EMBL/GenBank/DDBJ databases">
        <title>Diversity of Burkholderia near neighbor genomes.</title>
        <authorList>
            <person name="Sahl J."/>
            <person name="Wagner D."/>
            <person name="Keim P."/>
        </authorList>
    </citation>
    <scope>NUCLEOTIDE SEQUENCE [LARGE SCALE GENOMIC DNA]</scope>
    <source>
        <strain evidence="8 9">BDU6</strain>
    </source>
</reference>
<gene>
    <name evidence="8" type="ORF">WS70_22470</name>
</gene>
<feature type="transmembrane region" description="Helical" evidence="7">
    <location>
        <begin position="77"/>
        <end position="95"/>
    </location>
</feature>
<feature type="transmembrane region" description="Helical" evidence="7">
    <location>
        <begin position="29"/>
        <end position="47"/>
    </location>
</feature>
<dbReference type="GO" id="GO:0005886">
    <property type="term" value="C:plasma membrane"/>
    <property type="evidence" value="ECO:0007669"/>
    <property type="project" value="UniProtKB-SubCell"/>
</dbReference>